<evidence type="ECO:0000256" key="3">
    <source>
        <dbReference type="SAM" id="Coils"/>
    </source>
</evidence>
<comment type="similarity">
    <text evidence="1">Belongs to the ParD antitoxin family.</text>
</comment>
<dbReference type="NCBIfam" id="TIGR02606">
    <property type="entry name" value="antidote_CC2985"/>
    <property type="match status" value="1"/>
</dbReference>
<evidence type="ECO:0000313" key="4">
    <source>
        <dbReference type="EMBL" id="KGO86678.1"/>
    </source>
</evidence>
<accession>A0A0A2M5I8</accession>
<comment type="caution">
    <text evidence="4">The sequence shown here is derived from an EMBL/GenBank/DDBJ whole genome shotgun (WGS) entry which is preliminary data.</text>
</comment>
<dbReference type="SUPFAM" id="SSF47598">
    <property type="entry name" value="Ribbon-helix-helix"/>
    <property type="match status" value="1"/>
</dbReference>
<dbReference type="GO" id="GO:0006355">
    <property type="term" value="P:regulation of DNA-templated transcription"/>
    <property type="evidence" value="ECO:0007669"/>
    <property type="project" value="InterPro"/>
</dbReference>
<dbReference type="Gene3D" id="6.10.10.120">
    <property type="entry name" value="Antitoxin ParD1-like"/>
    <property type="match status" value="1"/>
</dbReference>
<dbReference type="PANTHER" id="PTHR36582:SF2">
    <property type="entry name" value="ANTITOXIN PARD"/>
    <property type="match status" value="1"/>
</dbReference>
<dbReference type="eggNOG" id="COG3609">
    <property type="taxonomic scope" value="Bacteria"/>
</dbReference>
<proteinExistence type="inferred from homology"/>
<dbReference type="PANTHER" id="PTHR36582">
    <property type="entry name" value="ANTITOXIN PARD"/>
    <property type="match status" value="1"/>
</dbReference>
<dbReference type="RefSeq" id="WP_026980951.1">
    <property type="nucleotide sequence ID" value="NZ_AUCZ01000019.1"/>
</dbReference>
<dbReference type="AlphaFoldDB" id="A0A0A2M5I8"/>
<keyword evidence="5" id="KW-1185">Reference proteome</keyword>
<evidence type="ECO:0000313" key="5">
    <source>
        <dbReference type="Proteomes" id="UP000030121"/>
    </source>
</evidence>
<reference evidence="4 5" key="1">
    <citation type="submission" date="2013-09" db="EMBL/GenBank/DDBJ databases">
        <authorList>
            <person name="Zeng Z."/>
            <person name="Chen C."/>
        </authorList>
    </citation>
    <scope>NUCLEOTIDE SEQUENCE [LARGE SCALE GENOMIC DNA]</scope>
    <source>
        <strain evidence="4 5">GH29-5</strain>
    </source>
</reference>
<dbReference type="Proteomes" id="UP000030121">
    <property type="component" value="Unassembled WGS sequence"/>
</dbReference>
<keyword evidence="3" id="KW-0175">Coiled coil</keyword>
<dbReference type="Pfam" id="PF03693">
    <property type="entry name" value="ParD_antitoxin"/>
    <property type="match status" value="1"/>
</dbReference>
<gene>
    <name evidence="4" type="ORF">Q764_13620</name>
</gene>
<protein>
    <submittedName>
        <fullName evidence="4">Antitoxin</fullName>
    </submittedName>
</protein>
<dbReference type="STRING" id="1121899.GCA_000430025_02656"/>
<feature type="coiled-coil region" evidence="3">
    <location>
        <begin position="33"/>
        <end position="60"/>
    </location>
</feature>
<name>A0A0A2M5I8_9FLAO</name>
<keyword evidence="2" id="KW-1277">Toxin-antitoxin system</keyword>
<organism evidence="4 5">
    <name type="scientific">Flavobacterium suncheonense GH29-5 = DSM 17707</name>
    <dbReference type="NCBI Taxonomy" id="1121899"/>
    <lineage>
        <taxon>Bacteria</taxon>
        <taxon>Pseudomonadati</taxon>
        <taxon>Bacteroidota</taxon>
        <taxon>Flavobacteriia</taxon>
        <taxon>Flavobacteriales</taxon>
        <taxon>Flavobacteriaceae</taxon>
        <taxon>Flavobacterium</taxon>
    </lineage>
</organism>
<dbReference type="OrthoDB" id="9815501at2"/>
<dbReference type="InterPro" id="IPR038296">
    <property type="entry name" value="ParD_sf"/>
</dbReference>
<evidence type="ECO:0000256" key="1">
    <source>
        <dbReference type="ARBA" id="ARBA00008580"/>
    </source>
</evidence>
<sequence>MAKNTSILLGNHFENFINEEIASGRFSSASEVIRTALRLLELEEEKIKQLRREIEIGEKSGMVSNFDPEAHLASLHKKYL</sequence>
<dbReference type="InterPro" id="IPR022789">
    <property type="entry name" value="ParD"/>
</dbReference>
<dbReference type="EMBL" id="JRLW01000025">
    <property type="protein sequence ID" value="KGO86678.1"/>
    <property type="molecule type" value="Genomic_DNA"/>
</dbReference>
<dbReference type="InterPro" id="IPR010985">
    <property type="entry name" value="Ribbon_hlx_hlx"/>
</dbReference>
<evidence type="ECO:0000256" key="2">
    <source>
        <dbReference type="ARBA" id="ARBA00022649"/>
    </source>
</evidence>